<feature type="compositionally biased region" description="Low complexity" evidence="5">
    <location>
        <begin position="52"/>
        <end position="83"/>
    </location>
</feature>
<reference evidence="9" key="1">
    <citation type="submission" date="2018-02" db="EMBL/GenBank/DDBJ databases">
        <authorList>
            <person name="Hausmann B."/>
        </authorList>
    </citation>
    <scope>NUCLEOTIDE SEQUENCE [LARGE SCALE GENOMIC DNA]</scope>
    <source>
        <strain evidence="9">Peat soil MAG SbA5</strain>
    </source>
</reference>
<organism evidence="8 9">
    <name type="scientific">Candidatus Sulfuritelmatomonas gaucii</name>
    <dbReference type="NCBI Taxonomy" id="2043161"/>
    <lineage>
        <taxon>Bacteria</taxon>
        <taxon>Pseudomonadati</taxon>
        <taxon>Acidobacteriota</taxon>
        <taxon>Terriglobia</taxon>
        <taxon>Terriglobales</taxon>
        <taxon>Acidobacteriaceae</taxon>
        <taxon>Candidatus Sulfuritelmatomonas</taxon>
    </lineage>
</organism>
<dbReference type="Proteomes" id="UP000239735">
    <property type="component" value="Unassembled WGS sequence"/>
</dbReference>
<evidence type="ECO:0000256" key="1">
    <source>
        <dbReference type="ARBA" id="ARBA00004141"/>
    </source>
</evidence>
<accession>A0A2N9LVS5</accession>
<dbReference type="EMBL" id="OKRB01000118">
    <property type="protein sequence ID" value="SPE27320.1"/>
    <property type="molecule type" value="Genomic_DNA"/>
</dbReference>
<sequence length="272" mass="27578">MASCPNCGQAISPEARFCGSCGNVVAPASPTPPPEVFGASAAGAHWTPVPTPSVAAPTPAPSPVGGSAAPAANSVSNTGWTPVPSAPPAPPPMNATPGTAFMRVDLPATPPGAAPATGWVQTNAAPNVAAGNSSSSGWAPVNAAPVAAQGASSSASSGLSSSQAAALSYLLGPITGVIFLVLDPYKQDRFVRFHAMQSIVYSVACIAFSVVWSVAVSILIHFSGWIALLTFPIRLLISLGMFALWLYAMYQAYNHREFSIPLLGPIAAQQAK</sequence>
<evidence type="ECO:0000313" key="8">
    <source>
        <dbReference type="EMBL" id="SPE27320.1"/>
    </source>
</evidence>
<protein>
    <recommendedName>
        <fullName evidence="7">Putative zinc-ribbon domain-containing protein</fullName>
    </recommendedName>
</protein>
<dbReference type="AlphaFoldDB" id="A0A2N9LVS5"/>
<keyword evidence="4 6" id="KW-0472">Membrane</keyword>
<feature type="domain" description="Putative zinc-ribbon" evidence="7">
    <location>
        <begin position="1"/>
        <end position="24"/>
    </location>
</feature>
<dbReference type="PANTHER" id="PTHR36460">
    <property type="entry name" value="UPF0132 DOMAIN PROTEIN (AFU_ORTHOLOGUE AFUA_3G10255)"/>
    <property type="match status" value="1"/>
</dbReference>
<evidence type="ECO:0000313" key="9">
    <source>
        <dbReference type="Proteomes" id="UP000239735"/>
    </source>
</evidence>
<keyword evidence="2 6" id="KW-0812">Transmembrane</keyword>
<comment type="subcellular location">
    <subcellularLocation>
        <location evidence="1">Membrane</location>
        <topology evidence="1">Multi-pass membrane protein</topology>
    </subcellularLocation>
</comment>
<feature type="transmembrane region" description="Helical" evidence="6">
    <location>
        <begin position="166"/>
        <end position="186"/>
    </location>
</feature>
<feature type="compositionally biased region" description="Pro residues" evidence="5">
    <location>
        <begin position="84"/>
        <end position="94"/>
    </location>
</feature>
<dbReference type="Pfam" id="PF13248">
    <property type="entry name" value="Zn_ribbon_3"/>
    <property type="match status" value="1"/>
</dbReference>
<evidence type="ECO:0000256" key="5">
    <source>
        <dbReference type="SAM" id="MobiDB-lite"/>
    </source>
</evidence>
<feature type="transmembrane region" description="Helical" evidence="6">
    <location>
        <begin position="226"/>
        <end position="248"/>
    </location>
</feature>
<name>A0A2N9LVS5_9BACT</name>
<dbReference type="GO" id="GO:0016020">
    <property type="term" value="C:membrane"/>
    <property type="evidence" value="ECO:0007669"/>
    <property type="project" value="UniProtKB-SubCell"/>
</dbReference>
<dbReference type="InterPro" id="IPR019109">
    <property type="entry name" value="MamF_MmsF"/>
</dbReference>
<gene>
    <name evidence="8" type="ORF">SBA5_590034</name>
</gene>
<dbReference type="InterPro" id="IPR059113">
    <property type="entry name" value="Znf_ribbon"/>
</dbReference>
<keyword evidence="3 6" id="KW-1133">Transmembrane helix</keyword>
<evidence type="ECO:0000256" key="6">
    <source>
        <dbReference type="SAM" id="Phobius"/>
    </source>
</evidence>
<dbReference type="PANTHER" id="PTHR36460:SF1">
    <property type="entry name" value="UPF0132 DOMAIN PROTEIN (AFU_ORTHOLOGUE AFUA_3G10255)"/>
    <property type="match status" value="1"/>
</dbReference>
<evidence type="ECO:0000259" key="7">
    <source>
        <dbReference type="Pfam" id="PF13248"/>
    </source>
</evidence>
<evidence type="ECO:0000256" key="2">
    <source>
        <dbReference type="ARBA" id="ARBA00022692"/>
    </source>
</evidence>
<feature type="region of interest" description="Disordered" evidence="5">
    <location>
        <begin position="50"/>
        <end position="119"/>
    </location>
</feature>
<feature type="transmembrane region" description="Helical" evidence="6">
    <location>
        <begin position="198"/>
        <end position="220"/>
    </location>
</feature>
<proteinExistence type="predicted"/>
<dbReference type="Pfam" id="PF09685">
    <property type="entry name" value="MamF_MmsF"/>
    <property type="match status" value="1"/>
</dbReference>
<evidence type="ECO:0000256" key="4">
    <source>
        <dbReference type="ARBA" id="ARBA00023136"/>
    </source>
</evidence>
<evidence type="ECO:0000256" key="3">
    <source>
        <dbReference type="ARBA" id="ARBA00022989"/>
    </source>
</evidence>